<organism evidence="1 2">
    <name type="scientific">Lindgomyces ingoldianus</name>
    <dbReference type="NCBI Taxonomy" id="673940"/>
    <lineage>
        <taxon>Eukaryota</taxon>
        <taxon>Fungi</taxon>
        <taxon>Dikarya</taxon>
        <taxon>Ascomycota</taxon>
        <taxon>Pezizomycotina</taxon>
        <taxon>Dothideomycetes</taxon>
        <taxon>Pleosporomycetidae</taxon>
        <taxon>Pleosporales</taxon>
        <taxon>Lindgomycetaceae</taxon>
        <taxon>Lindgomyces</taxon>
    </lineage>
</organism>
<reference evidence="1" key="1">
    <citation type="journal article" date="2020" name="Stud. Mycol.">
        <title>101 Dothideomycetes genomes: a test case for predicting lifestyles and emergence of pathogens.</title>
        <authorList>
            <person name="Haridas S."/>
            <person name="Albert R."/>
            <person name="Binder M."/>
            <person name="Bloem J."/>
            <person name="Labutti K."/>
            <person name="Salamov A."/>
            <person name="Andreopoulos B."/>
            <person name="Baker S."/>
            <person name="Barry K."/>
            <person name="Bills G."/>
            <person name="Bluhm B."/>
            <person name="Cannon C."/>
            <person name="Castanera R."/>
            <person name="Culley D."/>
            <person name="Daum C."/>
            <person name="Ezra D."/>
            <person name="Gonzalez J."/>
            <person name="Henrissat B."/>
            <person name="Kuo A."/>
            <person name="Liang C."/>
            <person name="Lipzen A."/>
            <person name="Lutzoni F."/>
            <person name="Magnuson J."/>
            <person name="Mondo S."/>
            <person name="Nolan M."/>
            <person name="Ohm R."/>
            <person name="Pangilinan J."/>
            <person name="Park H.-J."/>
            <person name="Ramirez L."/>
            <person name="Alfaro M."/>
            <person name="Sun H."/>
            <person name="Tritt A."/>
            <person name="Yoshinaga Y."/>
            <person name="Zwiers L.-H."/>
            <person name="Turgeon B."/>
            <person name="Goodwin S."/>
            <person name="Spatafora J."/>
            <person name="Crous P."/>
            <person name="Grigoriev I."/>
        </authorList>
    </citation>
    <scope>NUCLEOTIDE SEQUENCE</scope>
    <source>
        <strain evidence="1">ATCC 200398</strain>
    </source>
</reference>
<protein>
    <submittedName>
        <fullName evidence="1">Uncharacterized protein</fullName>
    </submittedName>
</protein>
<proteinExistence type="predicted"/>
<keyword evidence="2" id="KW-1185">Reference proteome</keyword>
<evidence type="ECO:0000313" key="1">
    <source>
        <dbReference type="EMBL" id="KAF2465178.1"/>
    </source>
</evidence>
<dbReference type="EMBL" id="MU003531">
    <property type="protein sequence ID" value="KAF2465178.1"/>
    <property type="molecule type" value="Genomic_DNA"/>
</dbReference>
<gene>
    <name evidence="1" type="ORF">BDR25DRAFT_360806</name>
</gene>
<comment type="caution">
    <text evidence="1">The sequence shown here is derived from an EMBL/GenBank/DDBJ whole genome shotgun (WGS) entry which is preliminary data.</text>
</comment>
<evidence type="ECO:0000313" key="2">
    <source>
        <dbReference type="Proteomes" id="UP000799755"/>
    </source>
</evidence>
<accession>A0ACB6QDX2</accession>
<name>A0ACB6QDX2_9PLEO</name>
<sequence>MLEVGMNWVCQKRILDVAGGDPKQCGEGELERIPKWKSGRLNPCFRQQISNTNCLALPHKRSWTGATDAHSHTTLIVVGFLHRVVPTEIRIGKPLGADDEKRSATTSAPSVRVLPDWWNGQRSWPTRSKYINSISARETSSNDRKLDGSSIRVYVKNLTFEEMKCMHEVQSWGLIKGNPLIRGVLGDVDVSTTPEQIHPHDSKYLGGVRHLEEATLGQTRDEDIRINLESWVEFGMLTTNAKNPRPTVVFRFLLHSVATLMPGNRQIESALGLVVLISHKLGERLGLAPVVDWSVQWKPICRHSFLCDSLILLHPTQCARKFQSEHVALLIPGKKDRVSFLQSTVVEVLHIAADLPPFPSEKLPLDMSSTVYTDPSIGSSPFISSHGEKMQTIPTPPPSPHPFLPPSRVSTISSWTSTLPERGSRPRSTSEADPTSRDAAIEAYRKLKLALFSKARCSLLKYVSRFIANSEIEHDLAWSVLEKTSKAQTNLDTSHSLSFSVDTAMVVHLYDGPNIPPNRRFGRQLWPAQSQWQGKLPPRLTLLLCIFLIERVMGKRLLSQRNIDIIIVQEGYLCRTMSEHRVARLNSFPSLAAHNALPRSNYESVLKSAVDYKITPVLPLGLSRQMSCRIADKPRLTAKRPLEATYHKVNWVNLAQVEGYLRCSADCVEKLRAPKDPPPATRRGTPTSSSDDKAN</sequence>
<dbReference type="Proteomes" id="UP000799755">
    <property type="component" value="Unassembled WGS sequence"/>
</dbReference>